<comment type="similarity">
    <text evidence="1 4">Belongs to the D-isomer specific 2-hydroxyacid dehydrogenase family.</text>
</comment>
<gene>
    <name evidence="7" type="ORF">EJ05DRAFT_466761</name>
</gene>
<dbReference type="GO" id="GO:0016616">
    <property type="term" value="F:oxidoreductase activity, acting on the CH-OH group of donors, NAD or NADP as acceptor"/>
    <property type="evidence" value="ECO:0007669"/>
    <property type="project" value="InterPro"/>
</dbReference>
<dbReference type="InterPro" id="IPR006140">
    <property type="entry name" value="D-isomer_DH_NAD-bd"/>
</dbReference>
<protein>
    <recommendedName>
        <fullName evidence="9">D-3-phosphoglycerate dehydrogenase</fullName>
    </recommendedName>
</protein>
<dbReference type="Pfam" id="PF02826">
    <property type="entry name" value="2-Hacid_dh_C"/>
    <property type="match status" value="1"/>
</dbReference>
<reference evidence="7" key="1">
    <citation type="journal article" date="2020" name="Stud. Mycol.">
        <title>101 Dothideomycetes genomes: a test case for predicting lifestyles and emergence of pathogens.</title>
        <authorList>
            <person name="Haridas S."/>
            <person name="Albert R."/>
            <person name="Binder M."/>
            <person name="Bloem J."/>
            <person name="Labutti K."/>
            <person name="Salamov A."/>
            <person name="Andreopoulos B."/>
            <person name="Baker S."/>
            <person name="Barry K."/>
            <person name="Bills G."/>
            <person name="Bluhm B."/>
            <person name="Cannon C."/>
            <person name="Castanera R."/>
            <person name="Culley D."/>
            <person name="Daum C."/>
            <person name="Ezra D."/>
            <person name="Gonzalez J."/>
            <person name="Henrissat B."/>
            <person name="Kuo A."/>
            <person name="Liang C."/>
            <person name="Lipzen A."/>
            <person name="Lutzoni F."/>
            <person name="Magnuson J."/>
            <person name="Mondo S."/>
            <person name="Nolan M."/>
            <person name="Ohm R."/>
            <person name="Pangilinan J."/>
            <person name="Park H.-J."/>
            <person name="Ramirez L."/>
            <person name="Alfaro M."/>
            <person name="Sun H."/>
            <person name="Tritt A."/>
            <person name="Yoshinaga Y."/>
            <person name="Zwiers L.-H."/>
            <person name="Turgeon B."/>
            <person name="Goodwin S."/>
            <person name="Spatafora J."/>
            <person name="Crous P."/>
            <person name="Grigoriev I."/>
        </authorList>
    </citation>
    <scope>NUCLEOTIDE SEQUENCE</scope>
    <source>
        <strain evidence="7">CBS 121739</strain>
    </source>
</reference>
<keyword evidence="3" id="KW-0520">NAD</keyword>
<sequence length="323" mass="35070">MPPKVYVVDPYHKDAIALLKEHNDIDLVLPSDPAKANYHQDATAIIVRSQTRIEASDIEKSKRTLKYIIKQGVGVDNIDVQAAKAHGVKVYNTPGLNGEAVAELTLSLALSVSRRIAELDRRIRNGEVVVRSEALGRSLFRKTIGLIGMGNIGLFVARKWISAMEGRIIAYDPYAKDGAWEESLPNDKFKRTAVLDELLQTADVISLHVPLLDSTRNMLSTREFELMKQDTILLNCARGGIVDESAMLVALKSGKLFGAGLDALAIEPASMDNYGNTLLTCPNVVVTPHVGASTAENQSQSGIAVVNILFELLKGNQPAGCLT</sequence>
<dbReference type="PANTHER" id="PTHR42789">
    <property type="entry name" value="D-ISOMER SPECIFIC 2-HYDROXYACID DEHYDROGENASE FAMILY PROTEIN (AFU_ORTHOLOGUE AFUA_6G10090)"/>
    <property type="match status" value="1"/>
</dbReference>
<evidence type="ECO:0000259" key="5">
    <source>
        <dbReference type="Pfam" id="PF00389"/>
    </source>
</evidence>
<proteinExistence type="inferred from homology"/>
<evidence type="ECO:0000256" key="2">
    <source>
        <dbReference type="ARBA" id="ARBA00023002"/>
    </source>
</evidence>
<dbReference type="InterPro" id="IPR050857">
    <property type="entry name" value="D-2-hydroxyacid_DH"/>
</dbReference>
<dbReference type="CDD" id="cd12173">
    <property type="entry name" value="PGDH_4"/>
    <property type="match status" value="1"/>
</dbReference>
<dbReference type="GO" id="GO:0051287">
    <property type="term" value="F:NAD binding"/>
    <property type="evidence" value="ECO:0007669"/>
    <property type="project" value="InterPro"/>
</dbReference>
<evidence type="ECO:0000256" key="1">
    <source>
        <dbReference type="ARBA" id="ARBA00005854"/>
    </source>
</evidence>
<dbReference type="PROSITE" id="PS00670">
    <property type="entry name" value="D_2_HYDROXYACID_DH_2"/>
    <property type="match status" value="1"/>
</dbReference>
<dbReference type="Pfam" id="PF00389">
    <property type="entry name" value="2-Hacid_dh"/>
    <property type="match status" value="1"/>
</dbReference>
<accession>A0A6A6W4E7</accession>
<feature type="domain" description="D-isomer specific 2-hydroxyacid dehydrogenase catalytic" evidence="5">
    <location>
        <begin position="5"/>
        <end position="321"/>
    </location>
</feature>
<evidence type="ECO:0008006" key="9">
    <source>
        <dbReference type="Google" id="ProtNLM"/>
    </source>
</evidence>
<keyword evidence="2 4" id="KW-0560">Oxidoreductase</keyword>
<dbReference type="FunFam" id="3.40.50.720:FF:000203">
    <property type="entry name" value="D-3-phosphoglycerate dehydrogenase (SerA)"/>
    <property type="match status" value="1"/>
</dbReference>
<dbReference type="SUPFAM" id="SSF51735">
    <property type="entry name" value="NAD(P)-binding Rossmann-fold domains"/>
    <property type="match status" value="1"/>
</dbReference>
<dbReference type="Proteomes" id="UP000799437">
    <property type="component" value="Unassembled WGS sequence"/>
</dbReference>
<keyword evidence="8" id="KW-1185">Reference proteome</keyword>
<dbReference type="OrthoDB" id="298012at2759"/>
<dbReference type="AlphaFoldDB" id="A0A6A6W4E7"/>
<feature type="domain" description="D-isomer specific 2-hydroxyacid dehydrogenase NAD-binding" evidence="6">
    <location>
        <begin position="107"/>
        <end position="291"/>
    </location>
</feature>
<dbReference type="PROSITE" id="PS00671">
    <property type="entry name" value="D_2_HYDROXYACID_DH_3"/>
    <property type="match status" value="1"/>
</dbReference>
<evidence type="ECO:0000256" key="4">
    <source>
        <dbReference type="RuleBase" id="RU003719"/>
    </source>
</evidence>
<dbReference type="GeneID" id="54483873"/>
<dbReference type="SUPFAM" id="SSF52283">
    <property type="entry name" value="Formate/glycerate dehydrogenase catalytic domain-like"/>
    <property type="match status" value="1"/>
</dbReference>
<organism evidence="7 8">
    <name type="scientific">Pseudovirgaria hyperparasitica</name>
    <dbReference type="NCBI Taxonomy" id="470096"/>
    <lineage>
        <taxon>Eukaryota</taxon>
        <taxon>Fungi</taxon>
        <taxon>Dikarya</taxon>
        <taxon>Ascomycota</taxon>
        <taxon>Pezizomycotina</taxon>
        <taxon>Dothideomycetes</taxon>
        <taxon>Dothideomycetes incertae sedis</taxon>
        <taxon>Acrospermales</taxon>
        <taxon>Acrospermaceae</taxon>
        <taxon>Pseudovirgaria</taxon>
    </lineage>
</organism>
<dbReference type="InterPro" id="IPR029753">
    <property type="entry name" value="D-isomer_DH_CS"/>
</dbReference>
<dbReference type="InterPro" id="IPR006139">
    <property type="entry name" value="D-isomer_2_OHA_DH_cat_dom"/>
</dbReference>
<evidence type="ECO:0000313" key="7">
    <source>
        <dbReference type="EMBL" id="KAF2756437.1"/>
    </source>
</evidence>
<name>A0A6A6W4E7_9PEZI</name>
<evidence type="ECO:0000256" key="3">
    <source>
        <dbReference type="ARBA" id="ARBA00023027"/>
    </source>
</evidence>
<dbReference type="EMBL" id="ML996575">
    <property type="protein sequence ID" value="KAF2756437.1"/>
    <property type="molecule type" value="Genomic_DNA"/>
</dbReference>
<dbReference type="RefSeq" id="XP_033598888.1">
    <property type="nucleotide sequence ID" value="XM_033742819.1"/>
</dbReference>
<dbReference type="Gene3D" id="3.40.50.720">
    <property type="entry name" value="NAD(P)-binding Rossmann-like Domain"/>
    <property type="match status" value="2"/>
</dbReference>
<dbReference type="PANTHER" id="PTHR42789:SF1">
    <property type="entry name" value="D-ISOMER SPECIFIC 2-HYDROXYACID DEHYDROGENASE FAMILY PROTEIN (AFU_ORTHOLOGUE AFUA_6G10090)"/>
    <property type="match status" value="1"/>
</dbReference>
<evidence type="ECO:0000259" key="6">
    <source>
        <dbReference type="Pfam" id="PF02826"/>
    </source>
</evidence>
<evidence type="ECO:0000313" key="8">
    <source>
        <dbReference type="Proteomes" id="UP000799437"/>
    </source>
</evidence>
<dbReference type="InterPro" id="IPR036291">
    <property type="entry name" value="NAD(P)-bd_dom_sf"/>
</dbReference>